<dbReference type="PROSITE" id="PS50850">
    <property type="entry name" value="MFS"/>
    <property type="match status" value="1"/>
</dbReference>
<gene>
    <name evidence="7" type="ORF">D9756_008833</name>
</gene>
<evidence type="ECO:0000313" key="7">
    <source>
        <dbReference type="EMBL" id="KAF5349698.1"/>
    </source>
</evidence>
<evidence type="ECO:0000256" key="4">
    <source>
        <dbReference type="ARBA" id="ARBA00023136"/>
    </source>
</evidence>
<feature type="transmembrane region" description="Helical" evidence="5">
    <location>
        <begin position="353"/>
        <end position="379"/>
    </location>
</feature>
<dbReference type="Proteomes" id="UP000559027">
    <property type="component" value="Unassembled WGS sequence"/>
</dbReference>
<proteinExistence type="predicted"/>
<dbReference type="SUPFAM" id="SSF103473">
    <property type="entry name" value="MFS general substrate transporter"/>
    <property type="match status" value="1"/>
</dbReference>
<keyword evidence="2 5" id="KW-0812">Transmembrane</keyword>
<dbReference type="OrthoDB" id="3066029at2759"/>
<protein>
    <recommendedName>
        <fullName evidence="6">Major facilitator superfamily (MFS) profile domain-containing protein</fullName>
    </recommendedName>
</protein>
<comment type="caution">
    <text evidence="7">The sequence shown here is derived from an EMBL/GenBank/DDBJ whole genome shotgun (WGS) entry which is preliminary data.</text>
</comment>
<dbReference type="AlphaFoldDB" id="A0A8H5CY31"/>
<evidence type="ECO:0000256" key="5">
    <source>
        <dbReference type="SAM" id="Phobius"/>
    </source>
</evidence>
<feature type="transmembrane region" description="Helical" evidence="5">
    <location>
        <begin position="95"/>
        <end position="113"/>
    </location>
</feature>
<evidence type="ECO:0000313" key="8">
    <source>
        <dbReference type="Proteomes" id="UP000559027"/>
    </source>
</evidence>
<keyword evidence="3 5" id="KW-1133">Transmembrane helix</keyword>
<dbReference type="GO" id="GO:0022857">
    <property type="term" value="F:transmembrane transporter activity"/>
    <property type="evidence" value="ECO:0007669"/>
    <property type="project" value="InterPro"/>
</dbReference>
<keyword evidence="4 5" id="KW-0472">Membrane</keyword>
<keyword evidence="8" id="KW-1185">Reference proteome</keyword>
<dbReference type="PANTHER" id="PTHR23502">
    <property type="entry name" value="MAJOR FACILITATOR SUPERFAMILY"/>
    <property type="match status" value="1"/>
</dbReference>
<reference evidence="7 8" key="1">
    <citation type="journal article" date="2020" name="ISME J.">
        <title>Uncovering the hidden diversity of litter-decomposition mechanisms in mushroom-forming fungi.</title>
        <authorList>
            <person name="Floudas D."/>
            <person name="Bentzer J."/>
            <person name="Ahren D."/>
            <person name="Johansson T."/>
            <person name="Persson P."/>
            <person name="Tunlid A."/>
        </authorList>
    </citation>
    <scope>NUCLEOTIDE SEQUENCE [LARGE SCALE GENOMIC DNA]</scope>
    <source>
        <strain evidence="7 8">CBS 146.42</strain>
    </source>
</reference>
<accession>A0A8H5CY31</accession>
<evidence type="ECO:0000256" key="1">
    <source>
        <dbReference type="ARBA" id="ARBA00004141"/>
    </source>
</evidence>
<feature type="transmembrane region" description="Helical" evidence="5">
    <location>
        <begin position="119"/>
        <end position="144"/>
    </location>
</feature>
<dbReference type="Pfam" id="PF07690">
    <property type="entry name" value="MFS_1"/>
    <property type="match status" value="1"/>
</dbReference>
<dbReference type="Gene3D" id="1.20.1250.20">
    <property type="entry name" value="MFS general substrate transporter like domains"/>
    <property type="match status" value="1"/>
</dbReference>
<sequence length="459" mass="49736">MASEETPLLQDDHKHIYERFSPRKKHLLVAIVSWGGLVAFFTSGTFLPSIPQIAKDLDSNGEVISAAVSIYMLAASFGGLVGSKYSKFYGRRPSYLWYFPIMIIGSLGVARAQTVSQLMFWRVIQGMGASPGLSVGAGVIGDIYKLEERGAALGSYFGTCLLGWALAPTIGGLTAQYWSWRAIHYFLAAFALGALICILLFFPETSHPGTMGIDEYKRSGRPLPKWRPVILNPFSQLLLLRSPTVLAVSFIGFLAMLTDFTLMLPLPYTIGKKYGIENEALLGLCVLPLGIGNAIGSPLSGWISDKIVIRYREKRGYWYPEDRLRASLYSFFLPATVIASGLITTYISGPLGLTLNLIILFINGVGCDIALTPCGAYVVDVLHANSAEVTAAVNALRSVALSSSTALLLPSIDRFGLVFTNSIVAFLSAMGIGLTILTIAHGESMRAWVDIGYSTEDTT</sequence>
<feature type="domain" description="Major facilitator superfamily (MFS) profile" evidence="6">
    <location>
        <begin position="28"/>
        <end position="443"/>
    </location>
</feature>
<feature type="transmembrane region" description="Helical" evidence="5">
    <location>
        <begin position="156"/>
        <end position="177"/>
    </location>
</feature>
<dbReference type="EMBL" id="JAACJO010000016">
    <property type="protein sequence ID" value="KAF5349698.1"/>
    <property type="molecule type" value="Genomic_DNA"/>
</dbReference>
<dbReference type="GO" id="GO:0005886">
    <property type="term" value="C:plasma membrane"/>
    <property type="evidence" value="ECO:0007669"/>
    <property type="project" value="TreeGrafter"/>
</dbReference>
<evidence type="ECO:0000259" key="6">
    <source>
        <dbReference type="PROSITE" id="PS50850"/>
    </source>
</evidence>
<organism evidence="7 8">
    <name type="scientific">Leucocoprinus leucothites</name>
    <dbReference type="NCBI Taxonomy" id="201217"/>
    <lineage>
        <taxon>Eukaryota</taxon>
        <taxon>Fungi</taxon>
        <taxon>Dikarya</taxon>
        <taxon>Basidiomycota</taxon>
        <taxon>Agaricomycotina</taxon>
        <taxon>Agaricomycetes</taxon>
        <taxon>Agaricomycetidae</taxon>
        <taxon>Agaricales</taxon>
        <taxon>Agaricineae</taxon>
        <taxon>Agaricaceae</taxon>
        <taxon>Leucocoprinus</taxon>
    </lineage>
</organism>
<evidence type="ECO:0000256" key="3">
    <source>
        <dbReference type="ARBA" id="ARBA00022989"/>
    </source>
</evidence>
<dbReference type="InterPro" id="IPR011701">
    <property type="entry name" value="MFS"/>
</dbReference>
<feature type="transmembrane region" description="Helical" evidence="5">
    <location>
        <begin position="280"/>
        <end position="303"/>
    </location>
</feature>
<evidence type="ECO:0000256" key="2">
    <source>
        <dbReference type="ARBA" id="ARBA00022692"/>
    </source>
</evidence>
<feature type="transmembrane region" description="Helical" evidence="5">
    <location>
        <begin position="27"/>
        <end position="51"/>
    </location>
</feature>
<name>A0A8H5CY31_9AGAR</name>
<feature type="transmembrane region" description="Helical" evidence="5">
    <location>
        <begin position="418"/>
        <end position="440"/>
    </location>
</feature>
<feature type="transmembrane region" description="Helical" evidence="5">
    <location>
        <begin position="324"/>
        <end position="347"/>
    </location>
</feature>
<feature type="transmembrane region" description="Helical" evidence="5">
    <location>
        <begin position="245"/>
        <end position="268"/>
    </location>
</feature>
<feature type="transmembrane region" description="Helical" evidence="5">
    <location>
        <begin position="63"/>
        <end position="83"/>
    </location>
</feature>
<dbReference type="InterPro" id="IPR036259">
    <property type="entry name" value="MFS_trans_sf"/>
</dbReference>
<dbReference type="InterPro" id="IPR020846">
    <property type="entry name" value="MFS_dom"/>
</dbReference>
<comment type="subcellular location">
    <subcellularLocation>
        <location evidence="1">Membrane</location>
        <topology evidence="1">Multi-pass membrane protein</topology>
    </subcellularLocation>
</comment>
<feature type="transmembrane region" description="Helical" evidence="5">
    <location>
        <begin position="183"/>
        <end position="202"/>
    </location>
</feature>
<dbReference type="PANTHER" id="PTHR23502:SF64">
    <property type="entry name" value="TRANSPORTER, PUTATIVE (AFU_ORTHOLOGUE AFUA_3G11760)-RELATED"/>
    <property type="match status" value="1"/>
</dbReference>